<dbReference type="GO" id="GO:0003676">
    <property type="term" value="F:nucleic acid binding"/>
    <property type="evidence" value="ECO:0007669"/>
    <property type="project" value="InterPro"/>
</dbReference>
<comment type="caution">
    <text evidence="2">The sequence shown here is derived from an EMBL/GenBank/DDBJ whole genome shotgun (WGS) entry which is preliminary data.</text>
</comment>
<dbReference type="SUPFAM" id="SSF53098">
    <property type="entry name" value="Ribonuclease H-like"/>
    <property type="match status" value="1"/>
</dbReference>
<dbReference type="EMBL" id="WHWC01000018">
    <property type="protein sequence ID" value="KAG8365625.1"/>
    <property type="molecule type" value="Genomic_DNA"/>
</dbReference>
<evidence type="ECO:0000259" key="1">
    <source>
        <dbReference type="Pfam" id="PF13456"/>
    </source>
</evidence>
<accession>A0AAV6WF33</accession>
<dbReference type="InterPro" id="IPR052929">
    <property type="entry name" value="RNase_H-like_EbsB-rel"/>
</dbReference>
<sequence>MKVNFDGAVFDNSKATGVGCIGRDASGKCVAWLQQRFLFGTSPAAAETLAALEALRMARRRGWRKIELEGDCLGLISQLRANTRDLSMLGPLLNDIFDLVPFFDSVVFKCVRRLGNVPAHLLARSATVELEGDNILPPQVLSAVLSDYQYKHWSPRYNELNPCASRLHLDL</sequence>
<dbReference type="AlphaFoldDB" id="A0AAV6WF33"/>
<dbReference type="InterPro" id="IPR044730">
    <property type="entry name" value="RNase_H-like_dom_plant"/>
</dbReference>
<dbReference type="PANTHER" id="PTHR47074">
    <property type="entry name" value="BNAC02G40300D PROTEIN"/>
    <property type="match status" value="1"/>
</dbReference>
<name>A0AAV6WF33_9LAMI</name>
<dbReference type="Pfam" id="PF13456">
    <property type="entry name" value="RVT_3"/>
    <property type="match status" value="1"/>
</dbReference>
<keyword evidence="3" id="KW-1185">Reference proteome</keyword>
<gene>
    <name evidence="2" type="ORF">BUALT_Bualt18G0125600</name>
</gene>
<feature type="domain" description="RNase H type-1" evidence="1">
    <location>
        <begin position="4"/>
        <end position="126"/>
    </location>
</feature>
<dbReference type="GO" id="GO:0004523">
    <property type="term" value="F:RNA-DNA hybrid ribonuclease activity"/>
    <property type="evidence" value="ECO:0007669"/>
    <property type="project" value="InterPro"/>
</dbReference>
<organism evidence="2 3">
    <name type="scientific">Buddleja alternifolia</name>
    <dbReference type="NCBI Taxonomy" id="168488"/>
    <lineage>
        <taxon>Eukaryota</taxon>
        <taxon>Viridiplantae</taxon>
        <taxon>Streptophyta</taxon>
        <taxon>Embryophyta</taxon>
        <taxon>Tracheophyta</taxon>
        <taxon>Spermatophyta</taxon>
        <taxon>Magnoliopsida</taxon>
        <taxon>eudicotyledons</taxon>
        <taxon>Gunneridae</taxon>
        <taxon>Pentapetalae</taxon>
        <taxon>asterids</taxon>
        <taxon>lamiids</taxon>
        <taxon>Lamiales</taxon>
        <taxon>Scrophulariaceae</taxon>
        <taxon>Buddlejeae</taxon>
        <taxon>Buddleja</taxon>
    </lineage>
</organism>
<protein>
    <recommendedName>
        <fullName evidence="1">RNase H type-1 domain-containing protein</fullName>
    </recommendedName>
</protein>
<evidence type="ECO:0000313" key="3">
    <source>
        <dbReference type="Proteomes" id="UP000826271"/>
    </source>
</evidence>
<dbReference type="InterPro" id="IPR012337">
    <property type="entry name" value="RNaseH-like_sf"/>
</dbReference>
<reference evidence="2" key="1">
    <citation type="submission" date="2019-10" db="EMBL/GenBank/DDBJ databases">
        <authorList>
            <person name="Zhang R."/>
            <person name="Pan Y."/>
            <person name="Wang J."/>
            <person name="Ma R."/>
            <person name="Yu S."/>
        </authorList>
    </citation>
    <scope>NUCLEOTIDE SEQUENCE</scope>
    <source>
        <strain evidence="2">LA-IB0</strain>
        <tissue evidence="2">Leaf</tissue>
    </source>
</reference>
<dbReference type="PANTHER" id="PTHR47074:SF11">
    <property type="entry name" value="REVERSE TRANSCRIPTASE-LIKE PROTEIN"/>
    <property type="match status" value="1"/>
</dbReference>
<dbReference type="CDD" id="cd06222">
    <property type="entry name" value="RNase_H_like"/>
    <property type="match status" value="1"/>
</dbReference>
<evidence type="ECO:0000313" key="2">
    <source>
        <dbReference type="EMBL" id="KAG8365625.1"/>
    </source>
</evidence>
<dbReference type="InterPro" id="IPR036397">
    <property type="entry name" value="RNaseH_sf"/>
</dbReference>
<dbReference type="Proteomes" id="UP000826271">
    <property type="component" value="Unassembled WGS sequence"/>
</dbReference>
<dbReference type="InterPro" id="IPR002156">
    <property type="entry name" value="RNaseH_domain"/>
</dbReference>
<dbReference type="Gene3D" id="3.30.420.10">
    <property type="entry name" value="Ribonuclease H-like superfamily/Ribonuclease H"/>
    <property type="match status" value="1"/>
</dbReference>
<proteinExistence type="predicted"/>